<evidence type="ECO:0000313" key="2">
    <source>
        <dbReference type="Proteomes" id="UP001515943"/>
    </source>
</evidence>
<dbReference type="EMBL" id="VSRL01000159">
    <property type="protein sequence ID" value="NKE61182.1"/>
    <property type="molecule type" value="Genomic_DNA"/>
</dbReference>
<proteinExistence type="predicted"/>
<reference evidence="1 2" key="1">
    <citation type="submission" date="2019-08" db="EMBL/GenBank/DDBJ databases">
        <title>Lentzea from Indian Himalayas.</title>
        <authorList>
            <person name="Mandal S."/>
            <person name="Mallick Gupta A."/>
            <person name="Maiti P.K."/>
            <person name="Sarkar J."/>
            <person name="Mandal S."/>
        </authorList>
    </citation>
    <scope>NUCLEOTIDE SEQUENCE [LARGE SCALE GENOMIC DNA]</scope>
    <source>
        <strain evidence="1 2">PSKA42</strain>
    </source>
</reference>
<name>A0ABX1FR01_9PSEU</name>
<sequence>MFNVQRPEVLDRISSWVTRRADRTVLAVVHNVTAATRLFDVLPILADDPRVQVHFTCPESSPFHGQIAEYLSAREVTPVSWQQAVERQFDLAIAASHGGPLNELKAPLIVLPHGMGYNKYLPRNPKSEIRNPKTGSGKTVFGMSPDWLLHEGRVIASSLVLSHPEQLDRLCRSCPEAAEVAVVAGDPSFDRMLASLPLRHLYREALGVDAARRLILVSSTWGPASLYGSQPDLILRLRTELPLDDYAVALALHPNTWSAHSPWQIRRWLHACTRAGVTLLPAHEGWRAGLVGADLIVGDHGSVTFYGASLGRPVTLAEAPHDAVDPDSAIGRILTAATRLDLTRRLLPQIETTLARGQTNEVKDLAELATSMPLKSHAALRAEFYRLLALPEPETTAEAAALPVPVVTAKVAATQSVHVTLNLEAGGLRATATRFAAEQILRGRPLGDDAHLVVSTDEPSETALQLADVIVHHEPGGPPDWITRTLAALPGATVATRPADDGAWFAGTRDGRRVRFEQTGEFGPVLASVVLTWVAQGHSLSALPERIDLIAGARRQQARATLTR</sequence>
<evidence type="ECO:0000313" key="1">
    <source>
        <dbReference type="EMBL" id="NKE61182.1"/>
    </source>
</evidence>
<accession>A0ABX1FR01</accession>
<dbReference type="RefSeq" id="WP_167977833.1">
    <property type="nucleotide sequence ID" value="NZ_VSRL01000159.1"/>
</dbReference>
<organism evidence="1 2">
    <name type="scientific">Lentzea indica</name>
    <dbReference type="NCBI Taxonomy" id="2604800"/>
    <lineage>
        <taxon>Bacteria</taxon>
        <taxon>Bacillati</taxon>
        <taxon>Actinomycetota</taxon>
        <taxon>Actinomycetes</taxon>
        <taxon>Pseudonocardiales</taxon>
        <taxon>Pseudonocardiaceae</taxon>
        <taxon>Lentzea</taxon>
    </lineage>
</organism>
<comment type="caution">
    <text evidence="1">The sequence shown here is derived from an EMBL/GenBank/DDBJ whole genome shotgun (WGS) entry which is preliminary data.</text>
</comment>
<dbReference type="Proteomes" id="UP001515943">
    <property type="component" value="Unassembled WGS sequence"/>
</dbReference>
<protein>
    <recommendedName>
        <fullName evidence="3">CDP-Glycerol:Poly(Glycerophosphate) glycerophosphotransferase</fullName>
    </recommendedName>
</protein>
<keyword evidence="2" id="KW-1185">Reference proteome</keyword>
<dbReference type="SUPFAM" id="SSF53756">
    <property type="entry name" value="UDP-Glycosyltransferase/glycogen phosphorylase"/>
    <property type="match status" value="1"/>
</dbReference>
<gene>
    <name evidence="1" type="ORF">FXN61_32180</name>
</gene>
<evidence type="ECO:0008006" key="3">
    <source>
        <dbReference type="Google" id="ProtNLM"/>
    </source>
</evidence>